<dbReference type="EMBL" id="QTSX02001442">
    <property type="protein sequence ID" value="KAJ9082115.1"/>
    <property type="molecule type" value="Genomic_DNA"/>
</dbReference>
<accession>A0ACC2U5L2</accession>
<gene>
    <name evidence="1" type="ORF">DSO57_1007447</name>
</gene>
<comment type="caution">
    <text evidence="1">The sequence shown here is derived from an EMBL/GenBank/DDBJ whole genome shotgun (WGS) entry which is preliminary data.</text>
</comment>
<name>A0ACC2U5L2_9FUNG</name>
<dbReference type="Proteomes" id="UP001165960">
    <property type="component" value="Unassembled WGS sequence"/>
</dbReference>
<protein>
    <submittedName>
        <fullName evidence="1">Uncharacterized protein</fullName>
    </submittedName>
</protein>
<reference evidence="1" key="1">
    <citation type="submission" date="2022-04" db="EMBL/GenBank/DDBJ databases">
        <title>Genome of the entomopathogenic fungus Entomophthora muscae.</title>
        <authorList>
            <person name="Elya C."/>
            <person name="Lovett B.R."/>
            <person name="Lee E."/>
            <person name="Macias A.M."/>
            <person name="Hajek A.E."/>
            <person name="De Bivort B.L."/>
            <person name="Kasson M.T."/>
            <person name="De Fine Licht H.H."/>
            <person name="Stajich J.E."/>
        </authorList>
    </citation>
    <scope>NUCLEOTIDE SEQUENCE</scope>
    <source>
        <strain evidence="1">Berkeley</strain>
    </source>
</reference>
<evidence type="ECO:0000313" key="2">
    <source>
        <dbReference type="Proteomes" id="UP001165960"/>
    </source>
</evidence>
<organism evidence="1 2">
    <name type="scientific">Entomophthora muscae</name>
    <dbReference type="NCBI Taxonomy" id="34485"/>
    <lineage>
        <taxon>Eukaryota</taxon>
        <taxon>Fungi</taxon>
        <taxon>Fungi incertae sedis</taxon>
        <taxon>Zoopagomycota</taxon>
        <taxon>Entomophthoromycotina</taxon>
        <taxon>Entomophthoromycetes</taxon>
        <taxon>Entomophthorales</taxon>
        <taxon>Entomophthoraceae</taxon>
        <taxon>Entomophthora</taxon>
    </lineage>
</organism>
<keyword evidence="2" id="KW-1185">Reference proteome</keyword>
<proteinExistence type="predicted"/>
<evidence type="ECO:0000313" key="1">
    <source>
        <dbReference type="EMBL" id="KAJ9082115.1"/>
    </source>
</evidence>
<sequence>MSPPHLEGTPKEKWELWLGRPTQSVHPLCGPSPPGFGGVLPARGPLFLMVLEIHPDPGLKIAGGTKYLKARYAVGDPVYTLNPNSAKLEPNHLGPFKIAEVYENHTYQLEDAQGNTKKLHHDCLRPCCAIPTQKLFVRTFPDLLQTPVLVSDNKQGTRGCCNQVFRLAC</sequence>